<organism evidence="2 3">
    <name type="scientific">Hydnum rufescens UP504</name>
    <dbReference type="NCBI Taxonomy" id="1448309"/>
    <lineage>
        <taxon>Eukaryota</taxon>
        <taxon>Fungi</taxon>
        <taxon>Dikarya</taxon>
        <taxon>Basidiomycota</taxon>
        <taxon>Agaricomycotina</taxon>
        <taxon>Agaricomycetes</taxon>
        <taxon>Cantharellales</taxon>
        <taxon>Hydnaceae</taxon>
        <taxon>Hydnum</taxon>
    </lineage>
</organism>
<name>A0A9P6AB55_9AGAM</name>
<dbReference type="AlphaFoldDB" id="A0A9P6AB55"/>
<accession>A0A9P6AB55</accession>
<reference evidence="2" key="1">
    <citation type="journal article" date="2020" name="Nat. Commun.">
        <title>Large-scale genome sequencing of mycorrhizal fungi provides insights into the early evolution of symbiotic traits.</title>
        <authorList>
            <person name="Miyauchi S."/>
            <person name="Kiss E."/>
            <person name="Kuo A."/>
            <person name="Drula E."/>
            <person name="Kohler A."/>
            <person name="Sanchez-Garcia M."/>
            <person name="Morin E."/>
            <person name="Andreopoulos B."/>
            <person name="Barry K.W."/>
            <person name="Bonito G."/>
            <person name="Buee M."/>
            <person name="Carver A."/>
            <person name="Chen C."/>
            <person name="Cichocki N."/>
            <person name="Clum A."/>
            <person name="Culley D."/>
            <person name="Crous P.W."/>
            <person name="Fauchery L."/>
            <person name="Girlanda M."/>
            <person name="Hayes R.D."/>
            <person name="Keri Z."/>
            <person name="LaButti K."/>
            <person name="Lipzen A."/>
            <person name="Lombard V."/>
            <person name="Magnuson J."/>
            <person name="Maillard F."/>
            <person name="Murat C."/>
            <person name="Nolan M."/>
            <person name="Ohm R.A."/>
            <person name="Pangilinan J."/>
            <person name="Pereira M.F."/>
            <person name="Perotto S."/>
            <person name="Peter M."/>
            <person name="Pfister S."/>
            <person name="Riley R."/>
            <person name="Sitrit Y."/>
            <person name="Stielow J.B."/>
            <person name="Szollosi G."/>
            <person name="Zifcakova L."/>
            <person name="Stursova M."/>
            <person name="Spatafora J.W."/>
            <person name="Tedersoo L."/>
            <person name="Vaario L.M."/>
            <person name="Yamada A."/>
            <person name="Yan M."/>
            <person name="Wang P."/>
            <person name="Xu J."/>
            <person name="Bruns T."/>
            <person name="Baldrian P."/>
            <person name="Vilgalys R."/>
            <person name="Dunand C."/>
            <person name="Henrissat B."/>
            <person name="Grigoriev I.V."/>
            <person name="Hibbett D."/>
            <person name="Nagy L.G."/>
            <person name="Martin F.M."/>
        </authorList>
    </citation>
    <scope>NUCLEOTIDE SEQUENCE</scope>
    <source>
        <strain evidence="2">UP504</strain>
    </source>
</reference>
<proteinExistence type="predicted"/>
<evidence type="ECO:0000313" key="3">
    <source>
        <dbReference type="Proteomes" id="UP000886523"/>
    </source>
</evidence>
<comment type="caution">
    <text evidence="2">The sequence shown here is derived from an EMBL/GenBank/DDBJ whole genome shotgun (WGS) entry which is preliminary data.</text>
</comment>
<keyword evidence="3" id="KW-1185">Reference proteome</keyword>
<dbReference type="EMBL" id="MU129627">
    <property type="protein sequence ID" value="KAF9502774.1"/>
    <property type="molecule type" value="Genomic_DNA"/>
</dbReference>
<gene>
    <name evidence="2" type="ORF">BS47DRAFT_1370025</name>
</gene>
<protein>
    <submittedName>
        <fullName evidence="2">Uncharacterized protein</fullName>
    </submittedName>
</protein>
<feature type="compositionally biased region" description="Basic residues" evidence="1">
    <location>
        <begin position="283"/>
        <end position="292"/>
    </location>
</feature>
<evidence type="ECO:0000313" key="2">
    <source>
        <dbReference type="EMBL" id="KAF9502774.1"/>
    </source>
</evidence>
<dbReference type="Proteomes" id="UP000886523">
    <property type="component" value="Unassembled WGS sequence"/>
</dbReference>
<evidence type="ECO:0000256" key="1">
    <source>
        <dbReference type="SAM" id="MobiDB-lite"/>
    </source>
</evidence>
<sequence length="447" mass="50052">MLIMLELGARLWTCIMPLWCMIEHGHWRNGMPYLPLHPVFTSDSAQMGPQFLEHDLHPLPPQLSPGNVHKMAACSFTTDDFEMRITLQEQNEGPNSISLGIRRFMMLLCAFWSRKPATFKTRLSPSHVVLRNELVRFLDWFGYTEEFGVSETFGIKSNMKWHLFFHHVLAFAPLQLQARRWATLHVVAFHQQEVLLDITLLLSGSISHWCIPSAHFVDTHSSLCSSVGSHSVGLCAPGQWLEKEKMGSSPPQNSMTDPSSTYTNAFKAGMALFQDVANTCPKPPRRAHHGISKKSVAPKTILPQEPSSSTGRKGPKKLAPIATSSVWKLDEETGTFVTIVPVHKAVNRPARPAISAPHYHRPVSSAMSSVNLHDKECHTSLFSTAVGGDSTPRHEAPLPEAVEHPFSVQYPTYARGLDHFSVEQALSRHARRRAAAAWRWDHEIIPP</sequence>
<feature type="region of interest" description="Disordered" evidence="1">
    <location>
        <begin position="282"/>
        <end position="319"/>
    </location>
</feature>